<proteinExistence type="predicted"/>
<comment type="subcellular location">
    <subcellularLocation>
        <location evidence="1">Cytoplasm</location>
        <location evidence="1">Cytoskeleton</location>
        <location evidence="1">Microtubule organizing center</location>
        <location evidence="1">Centrosome</location>
    </subcellularLocation>
</comment>
<dbReference type="PANTHER" id="PTHR44981">
    <property type="entry name" value="PERICENTRIN-LIKE PROTEIN, ISOFORM F"/>
    <property type="match status" value="1"/>
</dbReference>
<evidence type="ECO:0000256" key="7">
    <source>
        <dbReference type="SAM" id="MobiDB-lite"/>
    </source>
</evidence>
<accession>A0A6P6Y7J5</accession>
<sequence length="1312" mass="153545">MESLDEFQMLESMIQKSEESLKRNQKSTSMVESNDNNDDSKQQMDLLENIISNELSNHDELYDRNELIKKLCKRLHQALQNNEEIRKSEMVINQELQDMKHEMQQFTTMMMISSTKSQRPSTNSNTSLDANNDESSLELCRKQILNQSSFLSQMDYNHIDLTNANNDKIDCNDQPQPEQQQPNVQMLIEQIRMLEKKIEIERHSYLEENERLNLVIDEKQKFIDDLLLNNDEDNGKTLMTTTKKKKSICDNSSSEAGLYDWRIEEDIIDDEELLIDDSIVNNHRRPEMSNDSYNQQTNNRLLVVLSDLVKTFLDTEQDIQKQLETLGLESVKNGQFNSSSSMIMKNGHCDDSFGGFPSLDHDQSERLLMSTTNSEIVTFDLLCEDGPDLTTPSDLIYNSNNPLSYSTNTTITGSGSKSLMNGQSNDIEDDVVLGASRRLRLAVERVLKILSNTMDQQKQDYNELQQQKNELQIEFQEECKRSDQLTRQLMEKEQTVKILENEKKLLNDQLIDYNEIRLQQQCLREKLDEFEHERDRFINDNKRFEMERKSFDKGLPQLHQNKELLNENETLSRDIRDLQQEKKNLLSRINHLTGDLESIRSEKEMIVENKNIEFEELQSQLDAKEKNLCSLKRFIDEQTQEREMERDEFNKELVTLKDKLKEREKLENKLRSQLRTAENQLTIMNDDCKQRDEQIDELNRMIKDLNQKLSESNSSKQHLEMEIERNNQCEKNLRSRLKKLSTILQIRLNDEADWNEVLTALDQFIMTKSSVSSPVKVFGLRKPKINTTDTNDLDNSIFTTIKLMDDRIVDLNTNIESLQLTNDQMKNDLQTKIELIKGLEQLKPKIEYLEKNIQELNKTNDLLQQEINTSHIKCSQLKVKLDSSVDIQEFRKVVQELQTKLIEEKQQTESITVKLEQSNRHVNELTEKLDAYKKEIRSFKELLKSHDHCNGNNVNVDNKKTTFDHHQRNSKDLTFEMAKLNDQLEIKDKTILMLENNIEIFKTKFETMQQERDCYHDRLKCLDDSRNKITIYEKNIEKLRLQNKISMDKITYLELEIQNLRKKIELLEKENCELKIDNQKLLRQKQDMLTAAADYVDLVAEQDLAISTTNTVTINNNNNQQMNGLDRINSISSNNLLMLKVRRLLTQKGALIYQKNYLIHVLNSYQRTENDTLALLANFNNSKESDEDDNRMHGKSRFRSIVYALIALSRMRFMVNIWQCRKRQFLFHKTANSIAALQNVPLPPRQTTKDGKSLNSSSSSASSSVNTSPSRLHLINIKQGNHHPVINSTLKDYVDRLHVVHETLGLYTNKRL</sequence>
<evidence type="ECO:0000313" key="10">
    <source>
        <dbReference type="RefSeq" id="XP_027200504.1"/>
    </source>
</evidence>
<feature type="coiled-coil region" evidence="6">
    <location>
        <begin position="447"/>
        <end position="722"/>
    </location>
</feature>
<keyword evidence="2" id="KW-0963">Cytoplasm</keyword>
<keyword evidence="5" id="KW-0206">Cytoskeleton</keyword>
<name>A0A6P6Y7J5_DERPT</name>
<feature type="domain" description="Pericentrin/AKAP-450 centrosomal targeting" evidence="8">
    <location>
        <begin position="1140"/>
        <end position="1218"/>
    </location>
</feature>
<dbReference type="InterPro" id="IPR028745">
    <property type="entry name" value="AKAP9/Pericentrin"/>
</dbReference>
<evidence type="ECO:0000256" key="2">
    <source>
        <dbReference type="ARBA" id="ARBA00022490"/>
    </source>
</evidence>
<keyword evidence="4 6" id="KW-0175">Coiled coil</keyword>
<dbReference type="OMA" id="CELQLKY"/>
<evidence type="ECO:0000256" key="1">
    <source>
        <dbReference type="ARBA" id="ARBA00004300"/>
    </source>
</evidence>
<feature type="region of interest" description="Disordered" evidence="7">
    <location>
        <begin position="15"/>
        <end position="40"/>
    </location>
</feature>
<evidence type="ECO:0000256" key="4">
    <source>
        <dbReference type="ARBA" id="ARBA00023054"/>
    </source>
</evidence>
<dbReference type="GO" id="GO:0060090">
    <property type="term" value="F:molecular adaptor activity"/>
    <property type="evidence" value="ECO:0007669"/>
    <property type="project" value="InterPro"/>
</dbReference>
<dbReference type="RefSeq" id="XP_027200504.1">
    <property type="nucleotide sequence ID" value="XM_027344703.1"/>
</dbReference>
<dbReference type="GO" id="GO:0007165">
    <property type="term" value="P:signal transduction"/>
    <property type="evidence" value="ECO:0007669"/>
    <property type="project" value="InterPro"/>
</dbReference>
<keyword evidence="3" id="KW-0597">Phosphoprotein</keyword>
<dbReference type="PANTHER" id="PTHR44981:SF2">
    <property type="entry name" value="PERICENTRIN-LIKE PROTEIN, ISOFORM F"/>
    <property type="match status" value="1"/>
</dbReference>
<feature type="compositionally biased region" description="Low complexity" evidence="7">
    <location>
        <begin position="1253"/>
        <end position="1267"/>
    </location>
</feature>
<keyword evidence="9" id="KW-1185">Reference proteome</keyword>
<dbReference type="OrthoDB" id="2020852at2759"/>
<reference evidence="10" key="1">
    <citation type="submission" date="2025-08" db="UniProtKB">
        <authorList>
            <consortium name="RefSeq"/>
        </authorList>
    </citation>
    <scope>IDENTIFICATION</scope>
    <source>
        <strain evidence="10">Airmid</strain>
    </source>
</reference>
<evidence type="ECO:0000259" key="8">
    <source>
        <dbReference type="Pfam" id="PF10495"/>
    </source>
</evidence>
<evidence type="ECO:0000313" key="9">
    <source>
        <dbReference type="Proteomes" id="UP000515146"/>
    </source>
</evidence>
<organism evidence="9 10">
    <name type="scientific">Dermatophagoides pteronyssinus</name>
    <name type="common">European house dust mite</name>
    <dbReference type="NCBI Taxonomy" id="6956"/>
    <lineage>
        <taxon>Eukaryota</taxon>
        <taxon>Metazoa</taxon>
        <taxon>Ecdysozoa</taxon>
        <taxon>Arthropoda</taxon>
        <taxon>Chelicerata</taxon>
        <taxon>Arachnida</taxon>
        <taxon>Acari</taxon>
        <taxon>Acariformes</taxon>
        <taxon>Sarcoptiformes</taxon>
        <taxon>Astigmata</taxon>
        <taxon>Psoroptidia</taxon>
        <taxon>Analgoidea</taxon>
        <taxon>Pyroglyphidae</taxon>
        <taxon>Dermatophagoidinae</taxon>
        <taxon>Dermatophagoides</taxon>
    </lineage>
</organism>
<feature type="region of interest" description="Disordered" evidence="7">
    <location>
        <begin position="1238"/>
        <end position="1267"/>
    </location>
</feature>
<feature type="coiled-coil region" evidence="6">
    <location>
        <begin position="977"/>
        <end position="1077"/>
    </location>
</feature>
<dbReference type="GO" id="GO:0005813">
    <property type="term" value="C:centrosome"/>
    <property type="evidence" value="ECO:0007669"/>
    <property type="project" value="UniProtKB-SubCell"/>
</dbReference>
<dbReference type="Proteomes" id="UP000515146">
    <property type="component" value="Unplaced"/>
</dbReference>
<protein>
    <submittedName>
        <fullName evidence="10">A-kinase anchor protein 9-like isoform X1</fullName>
    </submittedName>
</protein>
<dbReference type="InterPro" id="IPR019528">
    <property type="entry name" value="PACT_domain"/>
</dbReference>
<evidence type="ECO:0000256" key="5">
    <source>
        <dbReference type="ARBA" id="ARBA00023212"/>
    </source>
</evidence>
<gene>
    <name evidence="10" type="primary">LOC113794586</name>
</gene>
<evidence type="ECO:0000256" key="3">
    <source>
        <dbReference type="ARBA" id="ARBA00022553"/>
    </source>
</evidence>
<dbReference type="Pfam" id="PF10495">
    <property type="entry name" value="PACT_coil_coil"/>
    <property type="match status" value="1"/>
</dbReference>
<dbReference type="InParanoid" id="A0A6P6Y7J5"/>
<dbReference type="KEGG" id="dpte:113794586"/>
<evidence type="ECO:0000256" key="6">
    <source>
        <dbReference type="SAM" id="Coils"/>
    </source>
</evidence>
<feature type="coiled-coil region" evidence="6">
    <location>
        <begin position="808"/>
        <end position="942"/>
    </location>
</feature>
<dbReference type="GO" id="GO:0005737">
    <property type="term" value="C:cytoplasm"/>
    <property type="evidence" value="ECO:0007669"/>
    <property type="project" value="UniProtKB-ARBA"/>
</dbReference>